<sequence>MLWNHSPYNKQMQHQASLQHALCVDAYAQYQAVKSGGFQSVAKLQESAHAKLIRENRVYIRTLCEILLFTAHPKIAQRENGRSFRVDDINEESPDFGPSCRNFLGIIALIARHDPVVDGDSHWSNECEIHTPYSPEYFVEYHEGYDIGTNQRRSS</sequence>
<comment type="caution">
    <text evidence="1">The sequence shown here is derived from an EMBL/GenBank/DDBJ whole genome shotgun (WGS) entry which is preliminary data.</text>
</comment>
<accession>A0AAV7JDY7</accession>
<reference evidence="1 2" key="1">
    <citation type="journal article" date="2023" name="BMC Biol.">
        <title>The compact genome of the sponge Oopsacas minuta (Hexactinellida) is lacking key metazoan core genes.</title>
        <authorList>
            <person name="Santini S."/>
            <person name="Schenkelaars Q."/>
            <person name="Jourda C."/>
            <person name="Duchesne M."/>
            <person name="Belahbib H."/>
            <person name="Rocher C."/>
            <person name="Selva M."/>
            <person name="Riesgo A."/>
            <person name="Vervoort M."/>
            <person name="Leys S.P."/>
            <person name="Kodjabachian L."/>
            <person name="Le Bivic A."/>
            <person name="Borchiellini C."/>
            <person name="Claverie J.M."/>
            <person name="Renard E."/>
        </authorList>
    </citation>
    <scope>NUCLEOTIDE SEQUENCE [LARGE SCALE GENOMIC DNA]</scope>
    <source>
        <strain evidence="1">SPO-2</strain>
    </source>
</reference>
<dbReference type="Proteomes" id="UP001165289">
    <property type="component" value="Unassembled WGS sequence"/>
</dbReference>
<name>A0AAV7JDY7_9METZ</name>
<protein>
    <submittedName>
        <fullName evidence="1">Uncharacterized protein</fullName>
    </submittedName>
</protein>
<keyword evidence="2" id="KW-1185">Reference proteome</keyword>
<proteinExistence type="predicted"/>
<evidence type="ECO:0000313" key="2">
    <source>
        <dbReference type="Proteomes" id="UP001165289"/>
    </source>
</evidence>
<organism evidence="1 2">
    <name type="scientific">Oopsacas minuta</name>
    <dbReference type="NCBI Taxonomy" id="111878"/>
    <lineage>
        <taxon>Eukaryota</taxon>
        <taxon>Metazoa</taxon>
        <taxon>Porifera</taxon>
        <taxon>Hexactinellida</taxon>
        <taxon>Hexasterophora</taxon>
        <taxon>Lyssacinosida</taxon>
        <taxon>Leucopsacidae</taxon>
        <taxon>Oopsacas</taxon>
    </lineage>
</organism>
<gene>
    <name evidence="1" type="ORF">LOD99_9045</name>
</gene>
<dbReference type="AlphaFoldDB" id="A0AAV7JDY7"/>
<evidence type="ECO:0000313" key="1">
    <source>
        <dbReference type="EMBL" id="KAI6646951.1"/>
    </source>
</evidence>
<dbReference type="EMBL" id="JAKMXF010000349">
    <property type="protein sequence ID" value="KAI6646951.1"/>
    <property type="molecule type" value="Genomic_DNA"/>
</dbReference>